<proteinExistence type="predicted"/>
<keyword evidence="2" id="KW-0238">DNA-binding</keyword>
<keyword evidence="6" id="KW-1185">Reference proteome</keyword>
<feature type="domain" description="HTH araC/xylS-type" evidence="4">
    <location>
        <begin position="247"/>
        <end position="347"/>
    </location>
</feature>
<name>A0ABQ6YD87_9GAMM</name>
<dbReference type="PANTHER" id="PTHR46796">
    <property type="entry name" value="HTH-TYPE TRANSCRIPTIONAL ACTIVATOR RHAS-RELATED"/>
    <property type="match status" value="1"/>
</dbReference>
<comment type="caution">
    <text evidence="5">The sequence shown here is derived from an EMBL/GenBank/DDBJ whole genome shotgun (WGS) entry which is preliminary data.</text>
</comment>
<dbReference type="InterPro" id="IPR018060">
    <property type="entry name" value="HTH_AraC"/>
</dbReference>
<accession>A0ABQ6YD87</accession>
<dbReference type="InterPro" id="IPR020449">
    <property type="entry name" value="Tscrpt_reg_AraC-type_HTH"/>
</dbReference>
<evidence type="ECO:0000256" key="3">
    <source>
        <dbReference type="ARBA" id="ARBA00023163"/>
    </source>
</evidence>
<dbReference type="PRINTS" id="PR00032">
    <property type="entry name" value="HTHARAC"/>
</dbReference>
<evidence type="ECO:0000313" key="6">
    <source>
        <dbReference type="Proteomes" id="UP000771797"/>
    </source>
</evidence>
<dbReference type="SMART" id="SM00342">
    <property type="entry name" value="HTH_ARAC"/>
    <property type="match status" value="1"/>
</dbReference>
<dbReference type="Proteomes" id="UP000771797">
    <property type="component" value="Unassembled WGS sequence"/>
</dbReference>
<dbReference type="EMBL" id="AQPF01000001">
    <property type="protein sequence ID" value="KAF0808292.1"/>
    <property type="molecule type" value="Genomic_DNA"/>
</dbReference>
<evidence type="ECO:0000256" key="1">
    <source>
        <dbReference type="ARBA" id="ARBA00023015"/>
    </source>
</evidence>
<organism evidence="5 6">
    <name type="scientific">Alcanivorax xiamenensis</name>
    <dbReference type="NCBI Taxonomy" id="1177156"/>
    <lineage>
        <taxon>Bacteria</taxon>
        <taxon>Pseudomonadati</taxon>
        <taxon>Pseudomonadota</taxon>
        <taxon>Gammaproteobacteria</taxon>
        <taxon>Oceanospirillales</taxon>
        <taxon>Alcanivoracaceae</taxon>
        <taxon>Alcanivorax</taxon>
    </lineage>
</organism>
<dbReference type="Gene3D" id="1.10.10.60">
    <property type="entry name" value="Homeodomain-like"/>
    <property type="match status" value="1"/>
</dbReference>
<dbReference type="InterPro" id="IPR050204">
    <property type="entry name" value="AraC_XylS_family_regulators"/>
</dbReference>
<keyword evidence="1" id="KW-0805">Transcription regulation</keyword>
<sequence>MDKRHSAAQWDWTPDIWEWTPEHGRWSPRYGQPRDCVFLTLSTDALRPRDAYDYWRETVFYGFEADVPDNTQRRGFLARSAALIAPRGNLYWYTSDPVSGYRARRHCLADDEERLDLGLVLAGERHHQQTGDRPLRAGPGELFAYDSARPSQVAWNAHSGLHLSLDRQAVRQALGSDLPAPSKLIPALQHHPLFPFLRDQLQLMAKHGAKLNRSQQALVLDHIIELTFSALNAIGGAPEQNPPSLLFAARQFIHRHLADPNLDTEQLARQLGCSRATLYRAFAEHDLTVAGYLREARLRRVHRLLARAPDQWSIADIAARCGFLDSASFSRLFRQRFGVRPRDLRQRHQSR</sequence>
<evidence type="ECO:0000256" key="2">
    <source>
        <dbReference type="ARBA" id="ARBA00023125"/>
    </source>
</evidence>
<reference evidence="5 6" key="1">
    <citation type="submission" date="2012-09" db="EMBL/GenBank/DDBJ databases">
        <title>Genome Sequence of alkane-degrading Bacterium Alcanivorax sp. 6-D-6.</title>
        <authorList>
            <person name="Lai Q."/>
            <person name="Shao Z."/>
        </authorList>
    </citation>
    <scope>NUCLEOTIDE SEQUENCE [LARGE SCALE GENOMIC DNA]</scope>
    <source>
        <strain evidence="5 6">6-D-6</strain>
    </source>
</reference>
<dbReference type="PANTHER" id="PTHR46796:SF6">
    <property type="entry name" value="ARAC SUBFAMILY"/>
    <property type="match status" value="1"/>
</dbReference>
<dbReference type="InterPro" id="IPR009057">
    <property type="entry name" value="Homeodomain-like_sf"/>
</dbReference>
<dbReference type="Pfam" id="PF12833">
    <property type="entry name" value="HTH_18"/>
    <property type="match status" value="1"/>
</dbReference>
<dbReference type="PROSITE" id="PS01124">
    <property type="entry name" value="HTH_ARAC_FAMILY_2"/>
    <property type="match status" value="1"/>
</dbReference>
<gene>
    <name evidence="5" type="ORF">A6D6_00001</name>
</gene>
<keyword evidence="3" id="KW-0804">Transcription</keyword>
<evidence type="ECO:0000313" key="5">
    <source>
        <dbReference type="EMBL" id="KAF0808292.1"/>
    </source>
</evidence>
<evidence type="ECO:0000259" key="4">
    <source>
        <dbReference type="PROSITE" id="PS01124"/>
    </source>
</evidence>
<protein>
    <submittedName>
        <fullName evidence="5">AraC family transcriptional regulator</fullName>
    </submittedName>
</protein>
<dbReference type="SUPFAM" id="SSF46689">
    <property type="entry name" value="Homeodomain-like"/>
    <property type="match status" value="1"/>
</dbReference>
<dbReference type="RefSeq" id="WP_159659587.1">
    <property type="nucleotide sequence ID" value="NZ_AQPF01000001.1"/>
</dbReference>